<name>A0A2T5I0P2_9PROT</name>
<accession>A0A2T5I0P2</accession>
<dbReference type="EMBL" id="QAOI01000008">
    <property type="protein sequence ID" value="PTQ77363.1"/>
    <property type="molecule type" value="Genomic_DNA"/>
</dbReference>
<reference evidence="1 2" key="1">
    <citation type="submission" date="2018-04" db="EMBL/GenBank/DDBJ databases">
        <title>Active sludge and wastewater microbial communities from Klosterneuburg, Austria.</title>
        <authorList>
            <person name="Wagner M."/>
        </authorList>
    </citation>
    <scope>NUCLEOTIDE SEQUENCE [LARGE SCALE GENOMIC DNA]</scope>
    <source>
        <strain evidence="1 2">Nm49</strain>
    </source>
</reference>
<evidence type="ECO:0000313" key="1">
    <source>
        <dbReference type="EMBL" id="PTQ77363.1"/>
    </source>
</evidence>
<sequence>MIDVKAAFHDADYVLPKSFDLGIFGSSIDDRTQYSIQYVEKYTNSSIELIYDKEQLNLVVNGDSIECHNFPIYLKEKNISSLILDSTSLDVPELALVIKAIASIPKLEVLILYVEPENYSGNSPIFEQETFTLSDSIIGFEGDGIPTISLPVDSHSPRKFVFFLGFEGTRLLNAIETYDVSEDEAKIVFGVPAFQSGWESKSIRSNMPTLKEYKFKGRISYCSASSPKSALAILREAGSSESCEHIYVVPIGTKPNTVGALLYILEKPEGIRLLYDQPKKKVGRSSGVGRKHFYMFTILQ</sequence>
<organism evidence="1 2">
    <name type="scientific">Nitrosomonas oligotropha</name>
    <dbReference type="NCBI Taxonomy" id="42354"/>
    <lineage>
        <taxon>Bacteria</taxon>
        <taxon>Pseudomonadati</taxon>
        <taxon>Pseudomonadota</taxon>
        <taxon>Betaproteobacteria</taxon>
        <taxon>Nitrosomonadales</taxon>
        <taxon>Nitrosomonadaceae</taxon>
        <taxon>Nitrosomonas</taxon>
    </lineage>
</organism>
<protein>
    <submittedName>
        <fullName evidence="1">Uncharacterized protein</fullName>
    </submittedName>
</protein>
<dbReference type="AlphaFoldDB" id="A0A2T5I0P2"/>
<proteinExistence type="predicted"/>
<gene>
    <name evidence="1" type="ORF">C8R26_1089</name>
</gene>
<dbReference type="RefSeq" id="WP_107802947.1">
    <property type="nucleotide sequence ID" value="NZ_QAOI01000008.1"/>
</dbReference>
<dbReference type="Proteomes" id="UP000244128">
    <property type="component" value="Unassembled WGS sequence"/>
</dbReference>
<comment type="caution">
    <text evidence="1">The sequence shown here is derived from an EMBL/GenBank/DDBJ whole genome shotgun (WGS) entry which is preliminary data.</text>
</comment>
<evidence type="ECO:0000313" key="2">
    <source>
        <dbReference type="Proteomes" id="UP000244128"/>
    </source>
</evidence>